<feature type="domain" description="PDZ" evidence="3">
    <location>
        <begin position="104"/>
        <end position="143"/>
    </location>
</feature>
<reference evidence="4" key="1">
    <citation type="submission" date="2020-10" db="EMBL/GenBank/DDBJ databases">
        <authorList>
            <person name="Han B."/>
            <person name="Lu T."/>
            <person name="Zhao Q."/>
            <person name="Huang X."/>
            <person name="Zhao Y."/>
        </authorList>
    </citation>
    <scope>NUCLEOTIDE SEQUENCE</scope>
</reference>
<dbReference type="EMBL" id="CAJGYO010000003">
    <property type="protein sequence ID" value="CAD6221020.1"/>
    <property type="molecule type" value="Genomic_DNA"/>
</dbReference>
<dbReference type="AlphaFoldDB" id="A0A811NBW3"/>
<dbReference type="SUPFAM" id="SSF48452">
    <property type="entry name" value="TPR-like"/>
    <property type="match status" value="1"/>
</dbReference>
<dbReference type="SUPFAM" id="SSF50156">
    <property type="entry name" value="PDZ domain-like"/>
    <property type="match status" value="1"/>
</dbReference>
<dbReference type="Gene3D" id="1.25.40.10">
    <property type="entry name" value="Tetratricopeptide repeat domain"/>
    <property type="match status" value="1"/>
</dbReference>
<protein>
    <recommendedName>
        <fullName evidence="3">PDZ domain-containing protein</fullName>
    </recommendedName>
</protein>
<dbReference type="PROSITE" id="PS50005">
    <property type="entry name" value="TPR"/>
    <property type="match status" value="1"/>
</dbReference>
<dbReference type="PANTHER" id="PTHR47661">
    <property type="entry name" value="PHOSPHOGLUCAN PHOSPHATASE LSF1, CHLOROPLASTIC"/>
    <property type="match status" value="1"/>
</dbReference>
<dbReference type="InterPro" id="IPR011990">
    <property type="entry name" value="TPR-like_helical_dom_sf"/>
</dbReference>
<accession>A0A811NBW3</accession>
<sequence length="342" mass="37503">MALASQMAANQPPLLSSPARRLPSASSSNALLLLQPAAAVLGGRNLRLAPAAGARRAQLDVAVVVRASSEAKAAAETKSGDGGEGAEEEERPYEEYEVTIQKPYGLKFTKGRDGGTYIEAILPGGVADVTGQFEVGDKVLATSAVFGEEIWPAKGYGQTMYSIRQRVGPLYLKMERRFGKVDGDGDLTEKEIIRFERNSGVVSGRVREIQLQNYTRKMEQKMQREEDLRMGLRLYKDGKYEEALEKFESVLGSKPEPSEASIASYNVACSYSKLGRIEAGLSALEEALKAGYEDFKRVRTDPDLANLRKSEEFEPLLKNYDESFINENAINAIKSLFGLGKN</sequence>
<evidence type="ECO:0000313" key="4">
    <source>
        <dbReference type="EMBL" id="CAD6221020.1"/>
    </source>
</evidence>
<dbReference type="InterPro" id="IPR001478">
    <property type="entry name" value="PDZ"/>
</dbReference>
<proteinExistence type="predicted"/>
<name>A0A811NBW3_9POAL</name>
<dbReference type="InterPro" id="IPR036034">
    <property type="entry name" value="PDZ_sf"/>
</dbReference>
<feature type="region of interest" description="Disordered" evidence="2">
    <location>
        <begin position="1"/>
        <end position="22"/>
    </location>
</feature>
<gene>
    <name evidence="4" type="ORF">NCGR_LOCUS14426</name>
</gene>
<dbReference type="PROSITE" id="PS50106">
    <property type="entry name" value="PDZ"/>
    <property type="match status" value="1"/>
</dbReference>
<comment type="caution">
    <text evidence="4">The sequence shown here is derived from an EMBL/GenBank/DDBJ whole genome shotgun (WGS) entry which is preliminary data.</text>
</comment>
<evidence type="ECO:0000313" key="5">
    <source>
        <dbReference type="Proteomes" id="UP000604825"/>
    </source>
</evidence>
<dbReference type="PANTHER" id="PTHR47661:SF3">
    <property type="entry name" value="PROTEIN CONTAINING PDZ DOMAIN, A K-BOX DOMAIN, AND A TPR REGION"/>
    <property type="match status" value="1"/>
</dbReference>
<keyword evidence="5" id="KW-1185">Reference proteome</keyword>
<dbReference type="InterPro" id="IPR019734">
    <property type="entry name" value="TPR_rpt"/>
</dbReference>
<dbReference type="OrthoDB" id="439127at2759"/>
<evidence type="ECO:0000256" key="1">
    <source>
        <dbReference type="PROSITE-ProRule" id="PRU00339"/>
    </source>
</evidence>
<feature type="region of interest" description="Disordered" evidence="2">
    <location>
        <begin position="73"/>
        <end position="94"/>
    </location>
</feature>
<dbReference type="NCBIfam" id="NF047558">
    <property type="entry name" value="TPR_END_plus"/>
    <property type="match status" value="1"/>
</dbReference>
<feature type="compositionally biased region" description="Low complexity" evidence="2">
    <location>
        <begin position="11"/>
        <end position="22"/>
    </location>
</feature>
<dbReference type="Proteomes" id="UP000604825">
    <property type="component" value="Unassembled WGS sequence"/>
</dbReference>
<feature type="compositionally biased region" description="Acidic residues" evidence="2">
    <location>
        <begin position="84"/>
        <end position="94"/>
    </location>
</feature>
<organism evidence="4 5">
    <name type="scientific">Miscanthus lutarioriparius</name>
    <dbReference type="NCBI Taxonomy" id="422564"/>
    <lineage>
        <taxon>Eukaryota</taxon>
        <taxon>Viridiplantae</taxon>
        <taxon>Streptophyta</taxon>
        <taxon>Embryophyta</taxon>
        <taxon>Tracheophyta</taxon>
        <taxon>Spermatophyta</taxon>
        <taxon>Magnoliopsida</taxon>
        <taxon>Liliopsida</taxon>
        <taxon>Poales</taxon>
        <taxon>Poaceae</taxon>
        <taxon>PACMAD clade</taxon>
        <taxon>Panicoideae</taxon>
        <taxon>Andropogonodae</taxon>
        <taxon>Andropogoneae</taxon>
        <taxon>Saccharinae</taxon>
        <taxon>Miscanthus</taxon>
    </lineage>
</organism>
<dbReference type="Gene3D" id="2.30.42.10">
    <property type="match status" value="1"/>
</dbReference>
<keyword evidence="1" id="KW-0802">TPR repeat</keyword>
<evidence type="ECO:0000256" key="2">
    <source>
        <dbReference type="SAM" id="MobiDB-lite"/>
    </source>
</evidence>
<evidence type="ECO:0000259" key="3">
    <source>
        <dbReference type="PROSITE" id="PS50106"/>
    </source>
</evidence>
<feature type="repeat" description="TPR" evidence="1">
    <location>
        <begin position="224"/>
        <end position="257"/>
    </location>
</feature>